<dbReference type="RefSeq" id="WP_091721368.1">
    <property type="nucleotide sequence ID" value="NZ_LT629779.1"/>
</dbReference>
<sequence length="184" mass="20421">MPVPTPPSSSDVLLANWAIISFILLFVFGIIAAVLAITWRNVKKNPKVMNLLTNFMQMVEDYTGEPARPGVPERLGWNMRLQNIEVSQTSQTASLRRLEDIQKAHGEQLDSVHHEVNFNHGGSVKDAAVEAKHGVAEVKTEMQELRAGLDTITELISAKVKPLLSIEHTVNHNEVRPIDGTIED</sequence>
<organism evidence="2 3">
    <name type="scientific">Pseudarthrobacter equi</name>
    <dbReference type="NCBI Taxonomy" id="728066"/>
    <lineage>
        <taxon>Bacteria</taxon>
        <taxon>Bacillati</taxon>
        <taxon>Actinomycetota</taxon>
        <taxon>Actinomycetes</taxon>
        <taxon>Micrococcales</taxon>
        <taxon>Micrococcaceae</taxon>
        <taxon>Pseudarthrobacter</taxon>
    </lineage>
</organism>
<evidence type="ECO:0000256" key="1">
    <source>
        <dbReference type="SAM" id="Phobius"/>
    </source>
</evidence>
<keyword evidence="1" id="KW-0812">Transmembrane</keyword>
<evidence type="ECO:0000313" key="3">
    <source>
        <dbReference type="Proteomes" id="UP000198751"/>
    </source>
</evidence>
<dbReference type="Proteomes" id="UP000198751">
    <property type="component" value="Chromosome I"/>
</dbReference>
<keyword evidence="1" id="KW-1133">Transmembrane helix</keyword>
<name>A0A1H2A9F4_9MICC</name>
<dbReference type="AlphaFoldDB" id="A0A1H2A9F4"/>
<reference evidence="3" key="1">
    <citation type="submission" date="2016-10" db="EMBL/GenBank/DDBJ databases">
        <authorList>
            <person name="Varghese N."/>
            <person name="Submissions S."/>
        </authorList>
    </citation>
    <scope>NUCLEOTIDE SEQUENCE [LARGE SCALE GENOMIC DNA]</scope>
    <source>
        <strain evidence="3">IMMIB L-1606</strain>
    </source>
</reference>
<accession>A0A1H2A9F4</accession>
<dbReference type="OrthoDB" id="4231640at2"/>
<protein>
    <submittedName>
        <fullName evidence="2">Uncharacterized protein</fullName>
    </submittedName>
</protein>
<dbReference type="EMBL" id="LT629779">
    <property type="protein sequence ID" value="SDT42402.1"/>
    <property type="molecule type" value="Genomic_DNA"/>
</dbReference>
<evidence type="ECO:0000313" key="2">
    <source>
        <dbReference type="EMBL" id="SDT42402.1"/>
    </source>
</evidence>
<proteinExistence type="predicted"/>
<feature type="transmembrane region" description="Helical" evidence="1">
    <location>
        <begin position="12"/>
        <end position="39"/>
    </location>
</feature>
<keyword evidence="1" id="KW-0472">Membrane</keyword>
<gene>
    <name evidence="2" type="ORF">SAMN04489743_2852</name>
</gene>
<keyword evidence="3" id="KW-1185">Reference proteome</keyword>